<organism evidence="3 4">
    <name type="scientific">Micromonospora pattaloongensis</name>
    <dbReference type="NCBI Taxonomy" id="405436"/>
    <lineage>
        <taxon>Bacteria</taxon>
        <taxon>Bacillati</taxon>
        <taxon>Actinomycetota</taxon>
        <taxon>Actinomycetes</taxon>
        <taxon>Micromonosporales</taxon>
        <taxon>Micromonosporaceae</taxon>
        <taxon>Micromonospora</taxon>
    </lineage>
</organism>
<accession>A0A1H3HNU9</accession>
<dbReference type="Pfam" id="PF03816">
    <property type="entry name" value="LytR_cpsA_psr"/>
    <property type="match status" value="1"/>
</dbReference>
<keyword evidence="4" id="KW-1185">Reference proteome</keyword>
<feature type="domain" description="Cell envelope-related transcriptional attenuator" evidence="2">
    <location>
        <begin position="70"/>
        <end position="224"/>
    </location>
</feature>
<evidence type="ECO:0000256" key="1">
    <source>
        <dbReference type="ARBA" id="ARBA00006068"/>
    </source>
</evidence>
<proteinExistence type="inferred from homology"/>
<dbReference type="PANTHER" id="PTHR33392:SF6">
    <property type="entry name" value="POLYISOPRENYL-TEICHOIC ACID--PEPTIDOGLYCAN TEICHOIC ACID TRANSFERASE TAGU"/>
    <property type="match status" value="1"/>
</dbReference>
<dbReference type="InterPro" id="IPR004474">
    <property type="entry name" value="LytR_CpsA_psr"/>
</dbReference>
<gene>
    <name evidence="3" type="ORF">SAMN05444365_101923</name>
</gene>
<dbReference type="NCBIfam" id="TIGR00350">
    <property type="entry name" value="lytR_cpsA_psr"/>
    <property type="match status" value="1"/>
</dbReference>
<evidence type="ECO:0000313" key="3">
    <source>
        <dbReference type="EMBL" id="SDY17171.1"/>
    </source>
</evidence>
<sequence>MLFIAAGAAGFALHRLTERYDRALTKQELLDPAARRDESGSWLRQHVSGSLNYLLVGTDRRPKDPGGGLADTILIAHVPAGLKRAYLVSVPRDLLAEIPPDGPAGYPGGTDKINSAFLYGGGGAAGARLLSATLTGLTGLRFDGAAIINFGGFRKVIDLLGGVTICVDTEVRSIHTGAVFPVGCHQMGGAQALDYARQRYGLPGGDHDRERHQQQILKAIMQKAGTGGLLANPVRADQLIRALGSAMIVDTNRVPPANVASALWSLRADALVGLQVPTTGSVVDEIYSEQLDPAADSLFAALRGTDTESWVTANPRWVNRI</sequence>
<reference evidence="4" key="1">
    <citation type="submission" date="2016-10" db="EMBL/GenBank/DDBJ databases">
        <authorList>
            <person name="Varghese N."/>
            <person name="Submissions S."/>
        </authorList>
    </citation>
    <scope>NUCLEOTIDE SEQUENCE [LARGE SCALE GENOMIC DNA]</scope>
    <source>
        <strain evidence="4">DSM 45245</strain>
    </source>
</reference>
<evidence type="ECO:0000313" key="4">
    <source>
        <dbReference type="Proteomes" id="UP000242415"/>
    </source>
</evidence>
<dbReference type="Gene3D" id="3.40.630.190">
    <property type="entry name" value="LCP protein"/>
    <property type="match status" value="1"/>
</dbReference>
<dbReference type="Proteomes" id="UP000242415">
    <property type="component" value="Unassembled WGS sequence"/>
</dbReference>
<dbReference type="EMBL" id="FNPH01000001">
    <property type="protein sequence ID" value="SDY17171.1"/>
    <property type="molecule type" value="Genomic_DNA"/>
</dbReference>
<name>A0A1H3HNU9_9ACTN</name>
<protein>
    <submittedName>
        <fullName evidence="3">Transcriptional attenuator, LytR family</fullName>
    </submittedName>
</protein>
<dbReference type="AlphaFoldDB" id="A0A1H3HNU9"/>
<evidence type="ECO:0000259" key="2">
    <source>
        <dbReference type="Pfam" id="PF03816"/>
    </source>
</evidence>
<comment type="similarity">
    <text evidence="1">Belongs to the LytR/CpsA/Psr (LCP) family.</text>
</comment>
<dbReference type="STRING" id="405436.SAMN05444365_101923"/>
<dbReference type="InterPro" id="IPR050922">
    <property type="entry name" value="LytR/CpsA/Psr_CW_biosynth"/>
</dbReference>
<dbReference type="PANTHER" id="PTHR33392">
    <property type="entry name" value="POLYISOPRENYL-TEICHOIC ACID--PEPTIDOGLYCAN TEICHOIC ACID TRANSFERASE TAGU"/>
    <property type="match status" value="1"/>
</dbReference>